<dbReference type="PANTHER" id="PTHR11364">
    <property type="entry name" value="THIOSULFATE SULFERTANSFERASE"/>
    <property type="match status" value="1"/>
</dbReference>
<keyword evidence="3 10" id="KW-0808">Transferase</keyword>
<protein>
    <recommendedName>
        <fullName evidence="7">3-mercaptopyruvate sulfurtransferase</fullName>
        <ecNumber evidence="6">2.8.1.2</ecNumber>
    </recommendedName>
    <alternativeName>
        <fullName evidence="8">Rhodanese-like protein</fullName>
    </alternativeName>
</protein>
<dbReference type="InterPro" id="IPR001763">
    <property type="entry name" value="Rhodanese-like_dom"/>
</dbReference>
<evidence type="ECO:0000313" key="10">
    <source>
        <dbReference type="EMBL" id="AUM73553.1"/>
    </source>
</evidence>
<comment type="catalytic activity">
    <reaction evidence="5">
        <text>2-oxo-3-sulfanylpropanoate + [thioredoxin]-dithiol = [thioredoxin]-disulfide + hydrogen sulfide + pyruvate + H(+)</text>
        <dbReference type="Rhea" id="RHEA:21740"/>
        <dbReference type="Rhea" id="RHEA-COMP:10698"/>
        <dbReference type="Rhea" id="RHEA-COMP:10700"/>
        <dbReference type="ChEBI" id="CHEBI:15361"/>
        <dbReference type="ChEBI" id="CHEBI:15378"/>
        <dbReference type="ChEBI" id="CHEBI:29919"/>
        <dbReference type="ChEBI" id="CHEBI:29950"/>
        <dbReference type="ChEBI" id="CHEBI:50058"/>
        <dbReference type="ChEBI" id="CHEBI:57678"/>
        <dbReference type="EC" id="2.8.1.2"/>
    </reaction>
    <physiologicalReaction direction="left-to-right" evidence="5">
        <dbReference type="Rhea" id="RHEA:21741"/>
    </physiologicalReaction>
</comment>
<dbReference type="EMBL" id="CP025583">
    <property type="protein sequence ID" value="AUM73553.1"/>
    <property type="molecule type" value="Genomic_DNA"/>
</dbReference>
<accession>A0A2K9MD76</accession>
<dbReference type="CDD" id="cd01448">
    <property type="entry name" value="TST_Repeat_1"/>
    <property type="match status" value="1"/>
</dbReference>
<comment type="subcellular location">
    <subcellularLocation>
        <location evidence="1">Cytoplasm</location>
    </subcellularLocation>
</comment>
<evidence type="ECO:0000256" key="2">
    <source>
        <dbReference type="ARBA" id="ARBA00022490"/>
    </source>
</evidence>
<dbReference type="PROSITE" id="PS50206">
    <property type="entry name" value="RHODANESE_3"/>
    <property type="match status" value="2"/>
</dbReference>
<dbReference type="PANTHER" id="PTHR11364:SF27">
    <property type="entry name" value="SULFURTRANSFERASE"/>
    <property type="match status" value="1"/>
</dbReference>
<proteinExistence type="predicted"/>
<evidence type="ECO:0000256" key="7">
    <source>
        <dbReference type="ARBA" id="ARBA00070833"/>
    </source>
</evidence>
<feature type="domain" description="Rhodanese" evidence="9">
    <location>
        <begin position="19"/>
        <end position="136"/>
    </location>
</feature>
<dbReference type="RefSeq" id="WP_101498937.1">
    <property type="nucleotide sequence ID" value="NZ_CP025583.1"/>
</dbReference>
<dbReference type="OrthoDB" id="9781034at2"/>
<dbReference type="NCBIfam" id="NF008557">
    <property type="entry name" value="PRK11493.1"/>
    <property type="match status" value="1"/>
</dbReference>
<gene>
    <name evidence="10" type="ORF">CYR75_03960</name>
</gene>
<dbReference type="Gene3D" id="3.40.250.10">
    <property type="entry name" value="Rhodanese-like domain"/>
    <property type="match status" value="2"/>
</dbReference>
<dbReference type="KEGG" id="paru:CYR75_03960"/>
<dbReference type="CDD" id="cd01449">
    <property type="entry name" value="TST_Repeat_2"/>
    <property type="match status" value="1"/>
</dbReference>
<keyword evidence="4" id="KW-0677">Repeat</keyword>
<dbReference type="SMART" id="SM00450">
    <property type="entry name" value="RHOD"/>
    <property type="match status" value="2"/>
</dbReference>
<dbReference type="AlphaFoldDB" id="A0A2K9MD76"/>
<dbReference type="InterPro" id="IPR036873">
    <property type="entry name" value="Rhodanese-like_dom_sf"/>
</dbReference>
<dbReference type="InterPro" id="IPR045078">
    <property type="entry name" value="TST/MPST-like"/>
</dbReference>
<feature type="domain" description="Rhodanese" evidence="9">
    <location>
        <begin position="167"/>
        <end position="281"/>
    </location>
</feature>
<evidence type="ECO:0000256" key="6">
    <source>
        <dbReference type="ARBA" id="ARBA00066832"/>
    </source>
</evidence>
<keyword evidence="11" id="KW-1185">Reference proteome</keyword>
<reference evidence="11" key="1">
    <citation type="submission" date="2017-12" db="EMBL/GenBank/DDBJ databases">
        <title>Genomic analysis of Paracoccus sp. CBA4604.</title>
        <authorList>
            <person name="Roh S.W."/>
            <person name="Kim J.Y."/>
            <person name="Kim J.S."/>
        </authorList>
    </citation>
    <scope>NUCLEOTIDE SEQUENCE [LARGE SCALE GENOMIC DNA]</scope>
    <source>
        <strain evidence="11">CBA4604</strain>
    </source>
</reference>
<dbReference type="Pfam" id="PF00581">
    <property type="entry name" value="Rhodanese"/>
    <property type="match status" value="2"/>
</dbReference>
<keyword evidence="2" id="KW-0963">Cytoplasm</keyword>
<evidence type="ECO:0000256" key="3">
    <source>
        <dbReference type="ARBA" id="ARBA00022679"/>
    </source>
</evidence>
<dbReference type="GO" id="GO:0016784">
    <property type="term" value="F:3-mercaptopyruvate sulfurtransferase activity"/>
    <property type="evidence" value="ECO:0007669"/>
    <property type="project" value="UniProtKB-EC"/>
</dbReference>
<keyword evidence="10" id="KW-0670">Pyruvate</keyword>
<dbReference type="EC" id="2.8.1.2" evidence="6"/>
<evidence type="ECO:0000256" key="4">
    <source>
        <dbReference type="ARBA" id="ARBA00022737"/>
    </source>
</evidence>
<evidence type="ECO:0000256" key="5">
    <source>
        <dbReference type="ARBA" id="ARBA00051793"/>
    </source>
</evidence>
<dbReference type="GO" id="GO:0005737">
    <property type="term" value="C:cytoplasm"/>
    <property type="evidence" value="ECO:0007669"/>
    <property type="project" value="UniProtKB-SubCell"/>
</dbReference>
<evidence type="ECO:0000256" key="1">
    <source>
        <dbReference type="ARBA" id="ARBA00004496"/>
    </source>
</evidence>
<evidence type="ECO:0000256" key="8">
    <source>
        <dbReference type="ARBA" id="ARBA00078354"/>
    </source>
</evidence>
<evidence type="ECO:0000313" key="11">
    <source>
        <dbReference type="Proteomes" id="UP000234882"/>
    </source>
</evidence>
<organism evidence="10 11">
    <name type="scientific">Paracoccus jeotgali</name>
    <dbReference type="NCBI Taxonomy" id="2065379"/>
    <lineage>
        <taxon>Bacteria</taxon>
        <taxon>Pseudomonadati</taxon>
        <taxon>Pseudomonadota</taxon>
        <taxon>Alphaproteobacteria</taxon>
        <taxon>Rhodobacterales</taxon>
        <taxon>Paracoccaceae</taxon>
        <taxon>Paracoccus</taxon>
    </lineage>
</organism>
<sequence length="285" mass="31003">MQDDPQSLVSVEWLAEHLNDPGLRLLDASWHMAATCRDPRAEFDSRRIPGAQFFDIDAVSDSGSDLPHMAPPPEVFAAHMRRLGIGPDDQVVVYDDADTHSAARAWWTFRLMGHERVAMLDGGLKAWTAAGHDLAHAEPRLRDPVDYTPSPRPALVRDAAQVEVASRDGGEQIVDARSPERFRGEAPEPRPGLRAGHIPQARNVPVGRLYDDSGRMKPLPELRAAFEEAGVDLSRPVITSCGSGITAASLSLALERLGHRATALYDGSWAEWGADSNLKIATGDA</sequence>
<dbReference type="FunFam" id="3.40.250.10:FF:000015">
    <property type="entry name" value="Sulfurtransferase"/>
    <property type="match status" value="1"/>
</dbReference>
<dbReference type="GO" id="GO:0004792">
    <property type="term" value="F:thiosulfate-cyanide sulfurtransferase activity"/>
    <property type="evidence" value="ECO:0007669"/>
    <property type="project" value="TreeGrafter"/>
</dbReference>
<evidence type="ECO:0000259" key="9">
    <source>
        <dbReference type="PROSITE" id="PS50206"/>
    </source>
</evidence>
<dbReference type="FunFam" id="3.40.250.10:FF:000001">
    <property type="entry name" value="Sulfurtransferase"/>
    <property type="match status" value="1"/>
</dbReference>
<name>A0A2K9MD76_9RHOB</name>
<dbReference type="Proteomes" id="UP000234882">
    <property type="component" value="Chromosome"/>
</dbReference>
<dbReference type="SUPFAM" id="SSF52821">
    <property type="entry name" value="Rhodanese/Cell cycle control phosphatase"/>
    <property type="match status" value="2"/>
</dbReference>